<name>A0ABW9G930_9GAMM</name>
<evidence type="ECO:0000256" key="1">
    <source>
        <dbReference type="SAM" id="MobiDB-lite"/>
    </source>
</evidence>
<dbReference type="RefSeq" id="WP_408623859.1">
    <property type="nucleotide sequence ID" value="NZ_JBEQCT010000004.1"/>
</dbReference>
<evidence type="ECO:0000313" key="4">
    <source>
        <dbReference type="EMBL" id="MFM2485553.1"/>
    </source>
</evidence>
<proteinExistence type="predicted"/>
<sequence>MPRGGLVELSSQHQLLERLETLVLFSSHMIVVYGEGGAGKTSIAKSLLDRAEFANQAWLNIHTEHSDAKLRERILTQWLADPLFNADDRLLDSLTQNMNESVAGQLLVIDNAQFLSPQIFTELFELIEQYPLNYQHPLNIVLFSSTSFQQLSRENQWTVTDVLELDIEPLDEYDATTLAKQLLMRADLPADVVSRQALVHGIEQAQGNPGAICQVVEQTISGAGIMSEEQSKPRKPYLIWAIIAVLVAAVAGLAVQLLSGSSNPAKKAAATGQANINIPVVLPTKTDQQAADATVSGGANPANQGNGSTASSSKDNTDILPKPVTEQTIDKKDAPVIGQQRVVVDDAVVDQLMKAQQDQNANSTSTVASDDHAQSQPTDTQSSSSNAAQTTAPSTTAVSPKASPSSTSAVSGQPQDTESVLRAKPPRHYTLQLGAYSSMRAATDFAKKLNQEAAWVYPFQANNRILYKVIVGDFSDRRSAGAQQQAFKVKGQNSLIKSFRQVQFELNKK</sequence>
<dbReference type="SUPFAM" id="SSF110997">
    <property type="entry name" value="Sporulation related repeat"/>
    <property type="match status" value="1"/>
</dbReference>
<keyword evidence="2" id="KW-1133">Transmembrane helix</keyword>
<dbReference type="InterPro" id="IPR049945">
    <property type="entry name" value="AAA_22"/>
</dbReference>
<dbReference type="PROSITE" id="PS51724">
    <property type="entry name" value="SPOR"/>
    <property type="match status" value="1"/>
</dbReference>
<evidence type="ECO:0000256" key="2">
    <source>
        <dbReference type="SAM" id="Phobius"/>
    </source>
</evidence>
<dbReference type="InterPro" id="IPR027417">
    <property type="entry name" value="P-loop_NTPase"/>
</dbReference>
<feature type="region of interest" description="Disordered" evidence="1">
    <location>
        <begin position="289"/>
        <end position="333"/>
    </location>
</feature>
<dbReference type="PANTHER" id="PTHR35894:SF7">
    <property type="entry name" value="GENERAL SECRETION PATHWAY PROTEIN A-RELATED"/>
    <property type="match status" value="1"/>
</dbReference>
<dbReference type="PANTHER" id="PTHR35894">
    <property type="entry name" value="GENERAL SECRETION PATHWAY PROTEIN A-RELATED"/>
    <property type="match status" value="1"/>
</dbReference>
<comment type="caution">
    <text evidence="4">The sequence shown here is derived from an EMBL/GenBank/DDBJ whole genome shotgun (WGS) entry which is preliminary data.</text>
</comment>
<organism evidence="4 5">
    <name type="scientific">Celerinatantimonas yamalensis</name>
    <dbReference type="NCBI Taxonomy" id="559956"/>
    <lineage>
        <taxon>Bacteria</taxon>
        <taxon>Pseudomonadati</taxon>
        <taxon>Pseudomonadota</taxon>
        <taxon>Gammaproteobacteria</taxon>
        <taxon>Celerinatantimonadaceae</taxon>
        <taxon>Celerinatantimonas</taxon>
    </lineage>
</organism>
<feature type="transmembrane region" description="Helical" evidence="2">
    <location>
        <begin position="237"/>
        <end position="258"/>
    </location>
</feature>
<evidence type="ECO:0000313" key="5">
    <source>
        <dbReference type="Proteomes" id="UP001629953"/>
    </source>
</evidence>
<feature type="domain" description="SPOR" evidence="3">
    <location>
        <begin position="423"/>
        <end position="503"/>
    </location>
</feature>
<dbReference type="Pfam" id="PF05036">
    <property type="entry name" value="SPOR"/>
    <property type="match status" value="1"/>
</dbReference>
<dbReference type="Proteomes" id="UP001629953">
    <property type="component" value="Unassembled WGS sequence"/>
</dbReference>
<feature type="region of interest" description="Disordered" evidence="1">
    <location>
        <begin position="355"/>
        <end position="426"/>
    </location>
</feature>
<protein>
    <submittedName>
        <fullName evidence="4">SPOR domain-containing protein</fullName>
    </submittedName>
</protein>
<gene>
    <name evidence="4" type="ORF">ABUE30_10865</name>
</gene>
<dbReference type="Gene3D" id="3.30.70.1070">
    <property type="entry name" value="Sporulation related repeat"/>
    <property type="match status" value="1"/>
</dbReference>
<accession>A0ABW9G930</accession>
<dbReference type="InterPro" id="IPR036680">
    <property type="entry name" value="SPOR-like_sf"/>
</dbReference>
<evidence type="ECO:0000259" key="3">
    <source>
        <dbReference type="PROSITE" id="PS51724"/>
    </source>
</evidence>
<keyword evidence="2" id="KW-0812">Transmembrane</keyword>
<feature type="compositionally biased region" description="Polar residues" evidence="1">
    <location>
        <begin position="301"/>
        <end position="314"/>
    </location>
</feature>
<dbReference type="InterPro" id="IPR052026">
    <property type="entry name" value="ExeA_AAA_ATPase_DNA-bind"/>
</dbReference>
<keyword evidence="5" id="KW-1185">Reference proteome</keyword>
<dbReference type="Gene3D" id="3.40.50.300">
    <property type="entry name" value="P-loop containing nucleotide triphosphate hydrolases"/>
    <property type="match status" value="1"/>
</dbReference>
<dbReference type="Pfam" id="PF13401">
    <property type="entry name" value="AAA_22"/>
    <property type="match status" value="1"/>
</dbReference>
<feature type="compositionally biased region" description="Polar residues" evidence="1">
    <location>
        <begin position="355"/>
        <end position="368"/>
    </location>
</feature>
<dbReference type="InterPro" id="IPR007730">
    <property type="entry name" value="SPOR-like_dom"/>
</dbReference>
<keyword evidence="2" id="KW-0472">Membrane</keyword>
<feature type="compositionally biased region" description="Low complexity" evidence="1">
    <location>
        <begin position="374"/>
        <end position="411"/>
    </location>
</feature>
<dbReference type="SUPFAM" id="SSF52540">
    <property type="entry name" value="P-loop containing nucleoside triphosphate hydrolases"/>
    <property type="match status" value="1"/>
</dbReference>
<reference evidence="4 5" key="1">
    <citation type="journal article" date="2013" name="Int. J. Syst. Evol. Microbiol.">
        <title>Celerinatantimonas yamalensis sp. nov., a cold-adapted diazotrophic bacterium from a cold permafrost brine.</title>
        <authorList>
            <person name="Shcherbakova V."/>
            <person name="Chuvilskaya N."/>
            <person name="Rivkina E."/>
            <person name="Demidov N."/>
            <person name="Uchaeva V."/>
            <person name="Suetin S."/>
            <person name="Suzina N."/>
            <person name="Gilichinsky D."/>
        </authorList>
    </citation>
    <scope>NUCLEOTIDE SEQUENCE [LARGE SCALE GENOMIC DNA]</scope>
    <source>
        <strain evidence="4 5">C7</strain>
    </source>
</reference>
<dbReference type="EMBL" id="JBEQCT010000004">
    <property type="protein sequence ID" value="MFM2485553.1"/>
    <property type="molecule type" value="Genomic_DNA"/>
</dbReference>